<dbReference type="Proteomes" id="UP001320326">
    <property type="component" value="Chromosome"/>
</dbReference>
<proteinExistence type="predicted"/>
<protein>
    <submittedName>
        <fullName evidence="1">Uncharacterized protein</fullName>
    </submittedName>
</protein>
<dbReference type="AlphaFoldDB" id="A0AAN1X906"/>
<dbReference type="KEGG" id="seme:MIZ01_0573"/>
<accession>A0AAN1X906</accession>
<keyword evidence="2" id="KW-1185">Reference proteome</keyword>
<reference evidence="1 2" key="1">
    <citation type="journal article" date="2022" name="Int. J. Syst. Evol. Microbiol.">
        <title>&lt;i&gt;Sideroxyarcus emersonii&lt;/i&gt; gen. nov. sp. nov., a neutrophilic, microaerobic iron- and thiosulfate-oxidizing bacterium isolated from iron-rich wetland sediment.</title>
        <authorList>
            <person name="Kato S."/>
            <person name="Itoh T."/>
            <person name="Iino T."/>
            <person name="Ohkuma M."/>
        </authorList>
    </citation>
    <scope>NUCLEOTIDE SEQUENCE [LARGE SCALE GENOMIC DNA]</scope>
    <source>
        <strain evidence="1 2">MIZ01</strain>
    </source>
</reference>
<evidence type="ECO:0000313" key="1">
    <source>
        <dbReference type="EMBL" id="BCK86807.1"/>
    </source>
</evidence>
<organism evidence="1 2">
    <name type="scientific">Sideroxyarcus emersonii</name>
    <dbReference type="NCBI Taxonomy" id="2764705"/>
    <lineage>
        <taxon>Bacteria</taxon>
        <taxon>Pseudomonadati</taxon>
        <taxon>Pseudomonadota</taxon>
        <taxon>Betaproteobacteria</taxon>
        <taxon>Nitrosomonadales</taxon>
        <taxon>Gallionellaceae</taxon>
        <taxon>Sideroxyarcus</taxon>
    </lineage>
</organism>
<sequence>MHLSDLRPALNATSQEVAHEGIPSVFCWTKMGTEAGQSLDLILRRKELERRSGQGLFAWGIGNSLGVAATLARQEARGNGVEVLFTPMRSAAKHADVSPTQVLLWLGYHNEDGVETRLPSHMVITSRGSQGRVGGRRSHYALLCEGQRDITVPVNLGVIDANRAKNFASLNPLGASQVTAVVRYQPACDELPEKHYPVTFRAKLHGAGFVRLASPVVLEGDLANLYHKVCKSETVEEWLEGTASLRQKAEETQTRQSPQKKLFGEVLARKTRPEEYVSPRIQILAAV</sequence>
<gene>
    <name evidence="1" type="ORF">MIZ01_0573</name>
</gene>
<evidence type="ECO:0000313" key="2">
    <source>
        <dbReference type="Proteomes" id="UP001320326"/>
    </source>
</evidence>
<dbReference type="EMBL" id="AP023423">
    <property type="protein sequence ID" value="BCK86807.1"/>
    <property type="molecule type" value="Genomic_DNA"/>
</dbReference>
<name>A0AAN1X906_9PROT</name>